<reference evidence="2" key="2">
    <citation type="submission" date="2020-11" db="EMBL/GenBank/DDBJ databases">
        <authorList>
            <person name="McCartney M.A."/>
            <person name="Auch B."/>
            <person name="Kono T."/>
            <person name="Mallez S."/>
            <person name="Becker A."/>
            <person name="Gohl D.M."/>
            <person name="Silverstein K.A.T."/>
            <person name="Koren S."/>
            <person name="Bechman K.B."/>
            <person name="Herman A."/>
            <person name="Abrahante J.E."/>
            <person name="Garbe J."/>
        </authorList>
    </citation>
    <scope>NUCLEOTIDE SEQUENCE</scope>
    <source>
        <strain evidence="2">Duluth1</strain>
        <tissue evidence="2">Whole animal</tissue>
    </source>
</reference>
<dbReference type="Proteomes" id="UP000828390">
    <property type="component" value="Unassembled WGS sequence"/>
</dbReference>
<accession>A0A9D4KZE9</accession>
<sequence>MIMGVTAVLAAMAFEAVMAVEAVMLVETMEAVLAVVAMMAFCSDGCDVFGIGGGGDVFCGVTDFEGGCNCDSERCFDGGGSFGSGG</sequence>
<keyword evidence="3" id="KW-1185">Reference proteome</keyword>
<comment type="caution">
    <text evidence="2">The sequence shown here is derived from an EMBL/GenBank/DDBJ whole genome shotgun (WGS) entry which is preliminary data.</text>
</comment>
<protein>
    <recommendedName>
        <fullName evidence="4">Secreted protein</fullName>
    </recommendedName>
</protein>
<feature type="chain" id="PRO_5039336498" description="Secreted protein" evidence="1">
    <location>
        <begin position="20"/>
        <end position="86"/>
    </location>
</feature>
<dbReference type="EMBL" id="JAIWYP010000003">
    <property type="protein sequence ID" value="KAH3848710.1"/>
    <property type="molecule type" value="Genomic_DNA"/>
</dbReference>
<reference evidence="2" key="1">
    <citation type="journal article" date="2019" name="bioRxiv">
        <title>The Genome of the Zebra Mussel, Dreissena polymorpha: A Resource for Invasive Species Research.</title>
        <authorList>
            <person name="McCartney M.A."/>
            <person name="Auch B."/>
            <person name="Kono T."/>
            <person name="Mallez S."/>
            <person name="Zhang Y."/>
            <person name="Obille A."/>
            <person name="Becker A."/>
            <person name="Abrahante J.E."/>
            <person name="Garbe J."/>
            <person name="Badalamenti J.P."/>
            <person name="Herman A."/>
            <person name="Mangelson H."/>
            <person name="Liachko I."/>
            <person name="Sullivan S."/>
            <person name="Sone E.D."/>
            <person name="Koren S."/>
            <person name="Silverstein K.A.T."/>
            <person name="Beckman K.B."/>
            <person name="Gohl D.M."/>
        </authorList>
    </citation>
    <scope>NUCLEOTIDE SEQUENCE</scope>
    <source>
        <strain evidence="2">Duluth1</strain>
        <tissue evidence="2">Whole animal</tissue>
    </source>
</reference>
<evidence type="ECO:0000313" key="2">
    <source>
        <dbReference type="EMBL" id="KAH3848710.1"/>
    </source>
</evidence>
<evidence type="ECO:0008006" key="4">
    <source>
        <dbReference type="Google" id="ProtNLM"/>
    </source>
</evidence>
<keyword evidence="1" id="KW-0732">Signal</keyword>
<evidence type="ECO:0000313" key="3">
    <source>
        <dbReference type="Proteomes" id="UP000828390"/>
    </source>
</evidence>
<proteinExistence type="predicted"/>
<feature type="signal peptide" evidence="1">
    <location>
        <begin position="1"/>
        <end position="19"/>
    </location>
</feature>
<dbReference type="AlphaFoldDB" id="A0A9D4KZE9"/>
<name>A0A9D4KZE9_DREPO</name>
<evidence type="ECO:0000256" key="1">
    <source>
        <dbReference type="SAM" id="SignalP"/>
    </source>
</evidence>
<gene>
    <name evidence="2" type="ORF">DPMN_091090</name>
</gene>
<organism evidence="2 3">
    <name type="scientific">Dreissena polymorpha</name>
    <name type="common">Zebra mussel</name>
    <name type="synonym">Mytilus polymorpha</name>
    <dbReference type="NCBI Taxonomy" id="45954"/>
    <lineage>
        <taxon>Eukaryota</taxon>
        <taxon>Metazoa</taxon>
        <taxon>Spiralia</taxon>
        <taxon>Lophotrochozoa</taxon>
        <taxon>Mollusca</taxon>
        <taxon>Bivalvia</taxon>
        <taxon>Autobranchia</taxon>
        <taxon>Heteroconchia</taxon>
        <taxon>Euheterodonta</taxon>
        <taxon>Imparidentia</taxon>
        <taxon>Neoheterodontei</taxon>
        <taxon>Myida</taxon>
        <taxon>Dreissenoidea</taxon>
        <taxon>Dreissenidae</taxon>
        <taxon>Dreissena</taxon>
    </lineage>
</organism>